<dbReference type="PRINTS" id="PR00465">
    <property type="entry name" value="EP450IV"/>
</dbReference>
<comment type="cofactor">
    <cofactor evidence="1 7">
        <name>heme</name>
        <dbReference type="ChEBI" id="CHEBI:30413"/>
    </cofactor>
</comment>
<dbReference type="PANTHER" id="PTHR24305:SF168">
    <property type="entry name" value="P450, PUTATIVE (EUROFUNG)-RELATED"/>
    <property type="match status" value="1"/>
</dbReference>
<evidence type="ECO:0000256" key="6">
    <source>
        <dbReference type="ARBA" id="ARBA00023033"/>
    </source>
</evidence>
<protein>
    <submittedName>
        <fullName evidence="8">Cytochrome P450 11B2</fullName>
    </submittedName>
</protein>
<dbReference type="PRINTS" id="PR00385">
    <property type="entry name" value="P450"/>
</dbReference>
<comment type="caution">
    <text evidence="8">The sequence shown here is derived from an EMBL/GenBank/DDBJ whole genome shotgun (WGS) entry which is preliminary data.</text>
</comment>
<dbReference type="GO" id="GO:0005506">
    <property type="term" value="F:iron ion binding"/>
    <property type="evidence" value="ECO:0007669"/>
    <property type="project" value="InterPro"/>
</dbReference>
<keyword evidence="9" id="KW-1185">Reference proteome</keyword>
<sequence length="504" mass="56892">MALLNKSTLLVAGLLALVLYNLVTRTRAYLRLRHIKGPRGAGWGKFWLTRHQFGGKLIKDLQTVCKEYGPLTRIGPDWVVCSDPTEIRRIWSVHSGYQRSPWYRGFRFDPQRDSLITANENKEHHRIRSLVIPGYSGRGLADPEVYVDDAIGKFLGVIEQKYVSTSATGIKLFNAGHKMQYFTQDANSAIEFGKPFGYLDHDSDFNGIIGAIETMVPATAVMALFPVTLRIMDSGLLNPFLPKLTDQTGVGRLLGIVHEKVGERYTPDEKKEKRRDVLQAFVDSKMTRQEVEAEALVHLLGGSDTTATSIRVTLFYLATKPSAHRALQREVDEFVRAGKASRPVITDAEAKSMPYLQACIKEGLRLWPPVSGLMAKVSQKDDVICGQKVPAGTNVAWTALGVMRNRELFGEDADTFEPRRWLEADPARLREMEAVQGLAFAANSRWQCLGMKLAYLEMGKLFFELFLRYDFAMADPIQPYSWVNYGFTMHENMNFLITQREVEV</sequence>
<keyword evidence="5 7" id="KW-0408">Iron</keyword>
<dbReference type="GO" id="GO:0004497">
    <property type="term" value="F:monooxygenase activity"/>
    <property type="evidence" value="ECO:0007669"/>
    <property type="project" value="UniProtKB-KW"/>
</dbReference>
<comment type="similarity">
    <text evidence="2">Belongs to the cytochrome P450 family.</text>
</comment>
<name>A0AAE0HX73_9PEZI</name>
<accession>A0AAE0HX73</accession>
<dbReference type="InterPro" id="IPR050121">
    <property type="entry name" value="Cytochrome_P450_monoxygenase"/>
</dbReference>
<dbReference type="PANTHER" id="PTHR24305">
    <property type="entry name" value="CYTOCHROME P450"/>
    <property type="match status" value="1"/>
</dbReference>
<dbReference type="AlphaFoldDB" id="A0AAE0HX73"/>
<evidence type="ECO:0000256" key="4">
    <source>
        <dbReference type="ARBA" id="ARBA00022723"/>
    </source>
</evidence>
<dbReference type="CDD" id="cd11060">
    <property type="entry name" value="CYP57A1-like"/>
    <property type="match status" value="1"/>
</dbReference>
<dbReference type="Pfam" id="PF00067">
    <property type="entry name" value="p450"/>
    <property type="match status" value="1"/>
</dbReference>
<keyword evidence="4 7" id="KW-0479">Metal-binding</keyword>
<dbReference type="Proteomes" id="UP001283341">
    <property type="component" value="Unassembled WGS sequence"/>
</dbReference>
<keyword evidence="6" id="KW-0503">Monooxygenase</keyword>
<evidence type="ECO:0000256" key="5">
    <source>
        <dbReference type="ARBA" id="ARBA00023004"/>
    </source>
</evidence>
<evidence type="ECO:0000313" key="9">
    <source>
        <dbReference type="Proteomes" id="UP001283341"/>
    </source>
</evidence>
<reference evidence="8" key="1">
    <citation type="journal article" date="2023" name="Mol. Phylogenet. Evol.">
        <title>Genome-scale phylogeny and comparative genomics of the fungal order Sordariales.</title>
        <authorList>
            <person name="Hensen N."/>
            <person name="Bonometti L."/>
            <person name="Westerberg I."/>
            <person name="Brannstrom I.O."/>
            <person name="Guillou S."/>
            <person name="Cros-Aarteil S."/>
            <person name="Calhoun S."/>
            <person name="Haridas S."/>
            <person name="Kuo A."/>
            <person name="Mondo S."/>
            <person name="Pangilinan J."/>
            <person name="Riley R."/>
            <person name="LaButti K."/>
            <person name="Andreopoulos B."/>
            <person name="Lipzen A."/>
            <person name="Chen C."/>
            <person name="Yan M."/>
            <person name="Daum C."/>
            <person name="Ng V."/>
            <person name="Clum A."/>
            <person name="Steindorff A."/>
            <person name="Ohm R.A."/>
            <person name="Martin F."/>
            <person name="Silar P."/>
            <person name="Natvig D.O."/>
            <person name="Lalanne C."/>
            <person name="Gautier V."/>
            <person name="Ament-Velasquez S.L."/>
            <person name="Kruys A."/>
            <person name="Hutchinson M.I."/>
            <person name="Powell A.J."/>
            <person name="Barry K."/>
            <person name="Miller A.N."/>
            <person name="Grigoriev I.V."/>
            <person name="Debuchy R."/>
            <person name="Gladieux P."/>
            <person name="Hiltunen Thoren M."/>
            <person name="Johannesson H."/>
        </authorList>
    </citation>
    <scope>NUCLEOTIDE SEQUENCE</scope>
    <source>
        <strain evidence="8">CBS 118394</strain>
    </source>
</reference>
<dbReference type="InterPro" id="IPR036396">
    <property type="entry name" value="Cyt_P450_sf"/>
</dbReference>
<feature type="binding site" description="axial binding residue" evidence="7">
    <location>
        <position position="448"/>
    </location>
    <ligand>
        <name>heme</name>
        <dbReference type="ChEBI" id="CHEBI:30413"/>
    </ligand>
    <ligandPart>
        <name>Fe</name>
        <dbReference type="ChEBI" id="CHEBI:18248"/>
    </ligandPart>
</feature>
<evidence type="ECO:0000256" key="3">
    <source>
        <dbReference type="ARBA" id="ARBA00022617"/>
    </source>
</evidence>
<dbReference type="InterPro" id="IPR002403">
    <property type="entry name" value="Cyt_P450_E_grp-IV"/>
</dbReference>
<dbReference type="SUPFAM" id="SSF48264">
    <property type="entry name" value="Cytochrome P450"/>
    <property type="match status" value="1"/>
</dbReference>
<evidence type="ECO:0000256" key="7">
    <source>
        <dbReference type="PIRSR" id="PIRSR602403-1"/>
    </source>
</evidence>
<dbReference type="GO" id="GO:0020037">
    <property type="term" value="F:heme binding"/>
    <property type="evidence" value="ECO:0007669"/>
    <property type="project" value="InterPro"/>
</dbReference>
<keyword evidence="6" id="KW-0560">Oxidoreductase</keyword>
<dbReference type="InterPro" id="IPR001128">
    <property type="entry name" value="Cyt_P450"/>
</dbReference>
<evidence type="ECO:0000256" key="1">
    <source>
        <dbReference type="ARBA" id="ARBA00001971"/>
    </source>
</evidence>
<gene>
    <name evidence="8" type="ORF">B0H66DRAFT_523697</name>
</gene>
<reference evidence="8" key="2">
    <citation type="submission" date="2023-06" db="EMBL/GenBank/DDBJ databases">
        <authorList>
            <consortium name="Lawrence Berkeley National Laboratory"/>
            <person name="Haridas S."/>
            <person name="Hensen N."/>
            <person name="Bonometti L."/>
            <person name="Westerberg I."/>
            <person name="Brannstrom I.O."/>
            <person name="Guillou S."/>
            <person name="Cros-Aarteil S."/>
            <person name="Calhoun S."/>
            <person name="Kuo A."/>
            <person name="Mondo S."/>
            <person name="Pangilinan J."/>
            <person name="Riley R."/>
            <person name="Labutti K."/>
            <person name="Andreopoulos B."/>
            <person name="Lipzen A."/>
            <person name="Chen C."/>
            <person name="Yanf M."/>
            <person name="Daum C."/>
            <person name="Ng V."/>
            <person name="Clum A."/>
            <person name="Steindorff A."/>
            <person name="Ohm R."/>
            <person name="Martin F."/>
            <person name="Silar P."/>
            <person name="Natvig D."/>
            <person name="Lalanne C."/>
            <person name="Gautier V."/>
            <person name="Ament-Velasquez S.L."/>
            <person name="Kruys A."/>
            <person name="Hutchinson M.I."/>
            <person name="Powell A.J."/>
            <person name="Barry K."/>
            <person name="Miller A.N."/>
            <person name="Grigoriev I.V."/>
            <person name="Debuchy R."/>
            <person name="Gladieux P."/>
            <person name="Thoren M.H."/>
            <person name="Johannesson H."/>
        </authorList>
    </citation>
    <scope>NUCLEOTIDE SEQUENCE</scope>
    <source>
        <strain evidence="8">CBS 118394</strain>
    </source>
</reference>
<keyword evidence="3 7" id="KW-0349">Heme</keyword>
<evidence type="ECO:0000313" key="8">
    <source>
        <dbReference type="EMBL" id="KAK3314249.1"/>
    </source>
</evidence>
<organism evidence="8 9">
    <name type="scientific">Apodospora peruviana</name>
    <dbReference type="NCBI Taxonomy" id="516989"/>
    <lineage>
        <taxon>Eukaryota</taxon>
        <taxon>Fungi</taxon>
        <taxon>Dikarya</taxon>
        <taxon>Ascomycota</taxon>
        <taxon>Pezizomycotina</taxon>
        <taxon>Sordariomycetes</taxon>
        <taxon>Sordariomycetidae</taxon>
        <taxon>Sordariales</taxon>
        <taxon>Lasiosphaeriaceae</taxon>
        <taxon>Apodospora</taxon>
    </lineage>
</organism>
<evidence type="ECO:0000256" key="2">
    <source>
        <dbReference type="ARBA" id="ARBA00010617"/>
    </source>
</evidence>
<dbReference type="Gene3D" id="1.10.630.10">
    <property type="entry name" value="Cytochrome P450"/>
    <property type="match status" value="1"/>
</dbReference>
<proteinExistence type="inferred from homology"/>
<dbReference type="GO" id="GO:0016705">
    <property type="term" value="F:oxidoreductase activity, acting on paired donors, with incorporation or reduction of molecular oxygen"/>
    <property type="evidence" value="ECO:0007669"/>
    <property type="project" value="InterPro"/>
</dbReference>
<dbReference type="EMBL" id="JAUEDM010000007">
    <property type="protein sequence ID" value="KAK3314249.1"/>
    <property type="molecule type" value="Genomic_DNA"/>
</dbReference>